<dbReference type="Gene3D" id="3.90.780.10">
    <property type="entry name" value="5'-Nucleotidase, C-terminal domain"/>
    <property type="match status" value="1"/>
</dbReference>
<organism evidence="7 8">
    <name type="scientific">Vagococcus proximus</name>
    <dbReference type="NCBI Taxonomy" id="2991417"/>
    <lineage>
        <taxon>Bacteria</taxon>
        <taxon>Bacillati</taxon>
        <taxon>Bacillota</taxon>
        <taxon>Bacilli</taxon>
        <taxon>Lactobacillales</taxon>
        <taxon>Enterococcaceae</taxon>
        <taxon>Vagococcus</taxon>
    </lineage>
</organism>
<comment type="similarity">
    <text evidence="2">Belongs to the 5'-nucleotidase family.</text>
</comment>
<evidence type="ECO:0000256" key="1">
    <source>
        <dbReference type="ARBA" id="ARBA00022729"/>
    </source>
</evidence>
<name>A0ABT5WY97_9ENTE</name>
<dbReference type="InterPro" id="IPR006179">
    <property type="entry name" value="5_nucleotidase/apyrase"/>
</dbReference>
<dbReference type="Pfam" id="PF02872">
    <property type="entry name" value="5_nucleotid_C"/>
    <property type="match status" value="1"/>
</dbReference>
<evidence type="ECO:0000313" key="7">
    <source>
        <dbReference type="EMBL" id="MDF0478726.1"/>
    </source>
</evidence>
<dbReference type="InterPro" id="IPR036907">
    <property type="entry name" value="5'-Nucleotdase_C_sf"/>
</dbReference>
<keyword evidence="4" id="KW-1133">Transmembrane helix</keyword>
<dbReference type="EMBL" id="JAPDSH010000001">
    <property type="protein sequence ID" value="MDF0478726.1"/>
    <property type="molecule type" value="Genomic_DNA"/>
</dbReference>
<dbReference type="PRINTS" id="PR01607">
    <property type="entry name" value="APYRASEFAMLY"/>
</dbReference>
<feature type="region of interest" description="Disordered" evidence="3">
    <location>
        <begin position="608"/>
        <end position="634"/>
    </location>
</feature>
<dbReference type="InterPro" id="IPR004843">
    <property type="entry name" value="Calcineurin-like_PHP"/>
</dbReference>
<dbReference type="Gene3D" id="3.60.21.10">
    <property type="match status" value="1"/>
</dbReference>
<evidence type="ECO:0000256" key="2">
    <source>
        <dbReference type="RuleBase" id="RU362119"/>
    </source>
</evidence>
<reference evidence="7" key="1">
    <citation type="submission" date="2022-10" db="EMBL/GenBank/DDBJ databases">
        <title>Vagococcus sp. isolated from poultry meat.</title>
        <authorList>
            <person name="Johansson P."/>
            <person name="Bjorkroth J."/>
        </authorList>
    </citation>
    <scope>NUCLEOTIDE SEQUENCE</scope>
    <source>
        <strain evidence="7">PNs007</strain>
    </source>
</reference>
<protein>
    <submittedName>
        <fullName evidence="7">Bifunctional metallophosphatase/5'-nucleotidase</fullName>
    </submittedName>
</protein>
<evidence type="ECO:0000256" key="3">
    <source>
        <dbReference type="SAM" id="MobiDB-lite"/>
    </source>
</evidence>
<sequence length="664" mass="72842">MKHWKVLSSQVVLAAVLGVGMTGLGTKVEAAENTIPIQMLGLNDFHGAIDATSTAFIEDEKYEDVGRVANLAVHLNEAEAEFKKGNDKAETVRLQAGDMVGASPANSALLQDEPTVRAFDAMNFTIGTLGNHEFDEGLKEFKRIIDGKAPVREDFGENMDDKLWDVVANYPREASKQEIVVANIENKTDGDHGKKGEIPYGFKPYTIKTYGEGDEAVKVAYLGIVTSEFPNLVLAQHTQDYKVLDEAETMAKYSKELREKEGVNAIVVVSHIAATSNKGEVQGEIVDIMSNVDKLDPENSIDVVFAGHNHQFTNGVIKGKNDVRIVQSTSQGKAYIDLRGELDPETKDFAKTPEAEIKPTTDVDEEKQDKDVQAIVTEANDLIKPITEAKVVSADTETLTKDAEGRQVITKDYNAHSESPLGNLITDAQLYMANNEELKDENGKVVKADFALTNNGGIRADLIADKEGNFTWGAIQTVQPFGNILQVVEISGKDLRSALNEQHKNGKLHYFLQISGLNYTYSGVGDDFEVIDITDKDGHAIKDDKNYNIIINDFLFGGGDGFKSFTKGKLLTAMDTDTSIFVNYFKKLEADGEKVKAPEVGRKVEVKADKKDKAKDEKEATSETKEEQDSEVKKDIKSNKGIIGAVAVVIIGAIVYFMQKGKKE</sequence>
<dbReference type="PROSITE" id="PS00786">
    <property type="entry name" value="5_NUCLEOTIDASE_2"/>
    <property type="match status" value="1"/>
</dbReference>
<dbReference type="RefSeq" id="WP_275470399.1">
    <property type="nucleotide sequence ID" value="NZ_JAPDSH010000001.1"/>
</dbReference>
<dbReference type="Proteomes" id="UP001147148">
    <property type="component" value="Unassembled WGS sequence"/>
</dbReference>
<comment type="caution">
    <text evidence="7">The sequence shown here is derived from an EMBL/GenBank/DDBJ whole genome shotgun (WGS) entry which is preliminary data.</text>
</comment>
<feature type="domain" description="5'-Nucleotidase C-terminal" evidence="6">
    <location>
        <begin position="408"/>
        <end position="566"/>
    </location>
</feature>
<dbReference type="SUPFAM" id="SSF55816">
    <property type="entry name" value="5'-nucleotidase (syn. UDP-sugar hydrolase), C-terminal domain"/>
    <property type="match status" value="1"/>
</dbReference>
<gene>
    <name evidence="7" type="ORF">OL233_00370</name>
</gene>
<evidence type="ECO:0000313" key="8">
    <source>
        <dbReference type="Proteomes" id="UP001147148"/>
    </source>
</evidence>
<evidence type="ECO:0000256" key="4">
    <source>
        <dbReference type="SAM" id="Phobius"/>
    </source>
</evidence>
<keyword evidence="2" id="KW-0378">Hydrolase</keyword>
<proteinExistence type="inferred from homology"/>
<dbReference type="SUPFAM" id="SSF56300">
    <property type="entry name" value="Metallo-dependent phosphatases"/>
    <property type="match status" value="1"/>
</dbReference>
<feature type="region of interest" description="Disordered" evidence="3">
    <location>
        <begin position="349"/>
        <end position="368"/>
    </location>
</feature>
<evidence type="ECO:0000259" key="5">
    <source>
        <dbReference type="Pfam" id="PF00149"/>
    </source>
</evidence>
<dbReference type="PANTHER" id="PTHR11575:SF24">
    <property type="entry name" value="5'-NUCLEOTIDASE"/>
    <property type="match status" value="1"/>
</dbReference>
<keyword evidence="1" id="KW-0732">Signal</keyword>
<keyword evidence="4" id="KW-0472">Membrane</keyword>
<keyword evidence="8" id="KW-1185">Reference proteome</keyword>
<keyword evidence="2" id="KW-0547">Nucleotide-binding</keyword>
<feature type="domain" description="Calcineurin-like phosphoesterase" evidence="5">
    <location>
        <begin position="43"/>
        <end position="311"/>
    </location>
</feature>
<feature type="transmembrane region" description="Helical" evidence="4">
    <location>
        <begin position="641"/>
        <end position="658"/>
    </location>
</feature>
<accession>A0ABT5WY97</accession>
<evidence type="ECO:0000259" key="6">
    <source>
        <dbReference type="Pfam" id="PF02872"/>
    </source>
</evidence>
<dbReference type="InterPro" id="IPR008334">
    <property type="entry name" value="5'-Nucleotdase_C"/>
</dbReference>
<keyword evidence="4" id="KW-0812">Transmembrane</keyword>
<dbReference type="PANTHER" id="PTHR11575">
    <property type="entry name" value="5'-NUCLEOTIDASE-RELATED"/>
    <property type="match status" value="1"/>
</dbReference>
<dbReference type="Pfam" id="PF00149">
    <property type="entry name" value="Metallophos"/>
    <property type="match status" value="1"/>
</dbReference>
<dbReference type="InterPro" id="IPR006146">
    <property type="entry name" value="5'-Nucleotdase_CS"/>
</dbReference>
<dbReference type="InterPro" id="IPR029052">
    <property type="entry name" value="Metallo-depent_PP-like"/>
</dbReference>